<dbReference type="GO" id="GO:0016853">
    <property type="term" value="F:isomerase activity"/>
    <property type="evidence" value="ECO:0007669"/>
    <property type="project" value="UniProtKB-KW"/>
</dbReference>
<name>A0ABT5B9P9_9BACT</name>
<comment type="caution">
    <text evidence="6">The sequence shown here is derived from an EMBL/GenBank/DDBJ whole genome shotgun (WGS) entry which is preliminary data.</text>
</comment>
<evidence type="ECO:0000313" key="6">
    <source>
        <dbReference type="EMBL" id="MDC0670862.1"/>
    </source>
</evidence>
<gene>
    <name evidence="6" type="ORF">POL58_24100</name>
</gene>
<organism evidence="6 7">
    <name type="scientific">Nannocystis radixulma</name>
    <dbReference type="NCBI Taxonomy" id="2995305"/>
    <lineage>
        <taxon>Bacteria</taxon>
        <taxon>Pseudomonadati</taxon>
        <taxon>Myxococcota</taxon>
        <taxon>Polyangia</taxon>
        <taxon>Nannocystales</taxon>
        <taxon>Nannocystaceae</taxon>
        <taxon>Nannocystis</taxon>
    </lineage>
</organism>
<dbReference type="SUPFAM" id="SSF50891">
    <property type="entry name" value="Cyclophilin-like"/>
    <property type="match status" value="1"/>
</dbReference>
<dbReference type="EMBL" id="JAQNDN010000013">
    <property type="protein sequence ID" value="MDC0670862.1"/>
    <property type="molecule type" value="Genomic_DNA"/>
</dbReference>
<dbReference type="PROSITE" id="PS00170">
    <property type="entry name" value="CSA_PPIASE_1"/>
    <property type="match status" value="1"/>
</dbReference>
<dbReference type="PANTHER" id="PTHR45625">
    <property type="entry name" value="PEPTIDYL-PROLYL CIS-TRANS ISOMERASE-RELATED"/>
    <property type="match status" value="1"/>
</dbReference>
<evidence type="ECO:0000256" key="4">
    <source>
        <dbReference type="RuleBase" id="RU363019"/>
    </source>
</evidence>
<comment type="similarity">
    <text evidence="1 4">Belongs to the cyclophilin-type PPIase family.</text>
</comment>
<dbReference type="InterPro" id="IPR020892">
    <property type="entry name" value="Cyclophilin-type_PPIase_CS"/>
</dbReference>
<dbReference type="CDD" id="cd00317">
    <property type="entry name" value="cyclophilin"/>
    <property type="match status" value="1"/>
</dbReference>
<dbReference type="InterPro" id="IPR002130">
    <property type="entry name" value="Cyclophilin-type_PPIase_dom"/>
</dbReference>
<evidence type="ECO:0000313" key="7">
    <source>
        <dbReference type="Proteomes" id="UP001217838"/>
    </source>
</evidence>
<evidence type="ECO:0000259" key="5">
    <source>
        <dbReference type="PROSITE" id="PS50072"/>
    </source>
</evidence>
<dbReference type="InterPro" id="IPR029000">
    <property type="entry name" value="Cyclophilin-like_dom_sf"/>
</dbReference>
<dbReference type="PRINTS" id="PR00153">
    <property type="entry name" value="CSAPPISMRASE"/>
</dbReference>
<dbReference type="PROSITE" id="PS50072">
    <property type="entry name" value="CSA_PPIASE_2"/>
    <property type="match status" value="1"/>
</dbReference>
<dbReference type="RefSeq" id="WP_272000817.1">
    <property type="nucleotide sequence ID" value="NZ_JAQNDN010000013.1"/>
</dbReference>
<proteinExistence type="inferred from homology"/>
<feature type="domain" description="PPIase cyclophilin-type" evidence="5">
    <location>
        <begin position="125"/>
        <end position="284"/>
    </location>
</feature>
<comment type="catalytic activity">
    <reaction evidence="4">
        <text>[protein]-peptidylproline (omega=180) = [protein]-peptidylproline (omega=0)</text>
        <dbReference type="Rhea" id="RHEA:16237"/>
        <dbReference type="Rhea" id="RHEA-COMP:10747"/>
        <dbReference type="Rhea" id="RHEA-COMP:10748"/>
        <dbReference type="ChEBI" id="CHEBI:83833"/>
        <dbReference type="ChEBI" id="CHEBI:83834"/>
        <dbReference type="EC" id="5.2.1.8"/>
    </reaction>
</comment>
<evidence type="ECO:0000256" key="3">
    <source>
        <dbReference type="ARBA" id="ARBA00023235"/>
    </source>
</evidence>
<evidence type="ECO:0000256" key="1">
    <source>
        <dbReference type="ARBA" id="ARBA00007365"/>
    </source>
</evidence>
<reference evidence="6 7" key="1">
    <citation type="submission" date="2022-11" db="EMBL/GenBank/DDBJ databases">
        <title>Minimal conservation of predation-associated metabolite biosynthetic gene clusters underscores biosynthetic potential of Myxococcota including descriptions for ten novel species: Archangium lansinium sp. nov., Myxococcus landrumus sp. nov., Nannocystis bai.</title>
        <authorList>
            <person name="Ahearne A."/>
            <person name="Stevens C."/>
            <person name="Dowd S."/>
        </authorList>
    </citation>
    <scope>NUCLEOTIDE SEQUENCE [LARGE SCALE GENOMIC DNA]</scope>
    <source>
        <strain evidence="6 7">NCELM</strain>
    </source>
</reference>
<dbReference type="Proteomes" id="UP001217838">
    <property type="component" value="Unassembled WGS sequence"/>
</dbReference>
<keyword evidence="7" id="KW-1185">Reference proteome</keyword>
<dbReference type="EC" id="5.2.1.8" evidence="4"/>
<dbReference type="Gene3D" id="2.40.100.10">
    <property type="entry name" value="Cyclophilin-like"/>
    <property type="match status" value="1"/>
</dbReference>
<accession>A0ABT5B9P9</accession>
<sequence>MSTTPSPRPWSLLAALPAAFLAGCVFVPPPPLPEEIAAMEAAKAARKSARPAGPGEGGGGEAGAEAGTEIAFKKGDPAPEGLSPAQLKAYNIAQGDPESGEFTLEEALAGLPGNPADALWVLFKTPRGVMECELHVDRTPKTIANFVGLARGLRPWYDKASDAWVKRPYYDNTTFHRVIPGFMVQAGDPTGTGLGNPGYLIEDEIDPELIHDAPGVLSMANRGPNTGSAQFFITLNPTPHLDGKHTVFGHCNDAAMRLADDIALVPRDAQDKPRDPELLTAVEIVRRPHAR</sequence>
<protein>
    <recommendedName>
        <fullName evidence="4">Peptidyl-prolyl cis-trans isomerase</fullName>
        <shortName evidence="4">PPIase</shortName>
        <ecNumber evidence="4">5.2.1.8</ecNumber>
    </recommendedName>
</protein>
<dbReference type="InterPro" id="IPR044666">
    <property type="entry name" value="Cyclophilin_A-like"/>
</dbReference>
<dbReference type="Pfam" id="PF00160">
    <property type="entry name" value="Pro_isomerase"/>
    <property type="match status" value="1"/>
</dbReference>
<keyword evidence="2 4" id="KW-0697">Rotamase</keyword>
<evidence type="ECO:0000256" key="2">
    <source>
        <dbReference type="ARBA" id="ARBA00023110"/>
    </source>
</evidence>
<dbReference type="PANTHER" id="PTHR45625:SF4">
    <property type="entry name" value="PEPTIDYLPROLYL ISOMERASE DOMAIN AND WD REPEAT-CONTAINING PROTEIN 1"/>
    <property type="match status" value="1"/>
</dbReference>
<comment type="function">
    <text evidence="4">PPIases accelerate the folding of proteins. It catalyzes the cis-trans isomerization of proline imidic peptide bonds in oligopeptides.</text>
</comment>
<keyword evidence="3 4" id="KW-0413">Isomerase</keyword>